<proteinExistence type="predicted"/>
<evidence type="ECO:0000313" key="2">
    <source>
        <dbReference type="Proteomes" id="UP001163296"/>
    </source>
</evidence>
<organism evidence="1 2">
    <name type="scientific">Klebsiella phage SBP</name>
    <dbReference type="NCBI Taxonomy" id="2973661"/>
    <lineage>
        <taxon>Viruses</taxon>
        <taxon>Duplodnaviria</taxon>
        <taxon>Heunggongvirae</taxon>
        <taxon>Uroviricota</taxon>
        <taxon>Caudoviricetes</taxon>
        <taxon>Jameshumphriesvirinae</taxon>
        <taxon>Zewailvirus</taxon>
        <taxon>Zewailvirus SBP</taxon>
    </lineage>
</organism>
<evidence type="ECO:0000313" key="1">
    <source>
        <dbReference type="EMBL" id="UYE94787.1"/>
    </source>
</evidence>
<gene>
    <name evidence="1" type="ORF">SBP_00035</name>
</gene>
<protein>
    <submittedName>
        <fullName evidence="1">Uncharacterized protein</fullName>
    </submittedName>
</protein>
<name>A0A9X9JWR8_9CAUD</name>
<dbReference type="EMBL" id="OP114730">
    <property type="protein sequence ID" value="UYE94787.1"/>
    <property type="molecule type" value="Genomic_DNA"/>
</dbReference>
<reference evidence="1" key="1">
    <citation type="submission" date="2022-07" db="EMBL/GenBank/DDBJ databases">
        <authorList>
            <person name="Asif M."/>
            <person name="Alvi I.A."/>
            <person name="Rehman S.U."/>
        </authorList>
    </citation>
    <scope>NUCLEOTIDE SEQUENCE</scope>
</reference>
<dbReference type="Proteomes" id="UP001163296">
    <property type="component" value="Segment"/>
</dbReference>
<keyword evidence="2" id="KW-1185">Reference proteome</keyword>
<sequence length="54" mass="6581">MTVNTKQYKLRRRPYKGETWDIMVRSSDSPWRVHSTYTHSCFRDEAFKKLKEGK</sequence>
<accession>A0A9X9JWR8</accession>